<dbReference type="InterPro" id="IPR006175">
    <property type="entry name" value="YjgF/YER057c/UK114"/>
</dbReference>
<dbReference type="PANTHER" id="PTHR47328:SF1">
    <property type="entry name" value="RUTC FAMILY PROTEIN YOAB"/>
    <property type="match status" value="1"/>
</dbReference>
<dbReference type="InterPro" id="IPR035959">
    <property type="entry name" value="RutC-like_sf"/>
</dbReference>
<reference evidence="1" key="1">
    <citation type="submission" date="2021-02" db="EMBL/GenBank/DDBJ databases">
        <authorList>
            <person name="Dougan E. K."/>
            <person name="Rhodes N."/>
            <person name="Thang M."/>
            <person name="Chan C."/>
        </authorList>
    </citation>
    <scope>NUCLEOTIDE SEQUENCE</scope>
</reference>
<dbReference type="AlphaFoldDB" id="A0A813LAE6"/>
<dbReference type="EMBL" id="CAJNNW010034383">
    <property type="protein sequence ID" value="CAE8722471.1"/>
    <property type="molecule type" value="Genomic_DNA"/>
</dbReference>
<name>A0A813LAE6_POLGL</name>
<dbReference type="PANTHER" id="PTHR47328">
    <property type="match status" value="1"/>
</dbReference>
<dbReference type="Proteomes" id="UP000626109">
    <property type="component" value="Unassembled WGS sequence"/>
</dbReference>
<gene>
    <name evidence="1" type="ORF">PGLA2088_LOCUS42554</name>
</gene>
<evidence type="ECO:0000313" key="2">
    <source>
        <dbReference type="Proteomes" id="UP000626109"/>
    </source>
</evidence>
<dbReference type="InterPro" id="IPR035709">
    <property type="entry name" value="YoaB-like"/>
</dbReference>
<dbReference type="CDD" id="cd06150">
    <property type="entry name" value="YjgF_YER057c_UK114_like_2"/>
    <property type="match status" value="1"/>
</dbReference>
<proteinExistence type="predicted"/>
<dbReference type="Gene3D" id="3.30.1330.40">
    <property type="entry name" value="RutC-like"/>
    <property type="match status" value="1"/>
</dbReference>
<sequence>MDSKCVASGLLGGLIGGAVVALLLTRKGGLSSSSSALRGDIKRILTADPRMSKIVVHNGYVHISGQVGDLEQLAGSDIAAQTRQTLAKVDELLAAAGTDRKHLLEGRIWVKDIARDFAAMNAVWNDWIDSEAKPTRFCVQSEMAKPEILVEVQVLAVLPE</sequence>
<dbReference type="Pfam" id="PF01042">
    <property type="entry name" value="Ribonuc_L-PSP"/>
    <property type="match status" value="1"/>
</dbReference>
<accession>A0A813LAE6</accession>
<comment type="caution">
    <text evidence="1">The sequence shown here is derived from an EMBL/GenBank/DDBJ whole genome shotgun (WGS) entry which is preliminary data.</text>
</comment>
<evidence type="ECO:0000313" key="1">
    <source>
        <dbReference type="EMBL" id="CAE8722471.1"/>
    </source>
</evidence>
<dbReference type="SUPFAM" id="SSF55298">
    <property type="entry name" value="YjgF-like"/>
    <property type="match status" value="1"/>
</dbReference>
<protein>
    <submittedName>
        <fullName evidence="1">Uncharacterized protein</fullName>
    </submittedName>
</protein>
<organism evidence="1 2">
    <name type="scientific">Polarella glacialis</name>
    <name type="common">Dinoflagellate</name>
    <dbReference type="NCBI Taxonomy" id="89957"/>
    <lineage>
        <taxon>Eukaryota</taxon>
        <taxon>Sar</taxon>
        <taxon>Alveolata</taxon>
        <taxon>Dinophyceae</taxon>
        <taxon>Suessiales</taxon>
        <taxon>Suessiaceae</taxon>
        <taxon>Polarella</taxon>
    </lineage>
</organism>